<accession>A0ABS1M4C3</accession>
<keyword evidence="4" id="KW-1185">Reference proteome</keyword>
<feature type="domain" description="DUF3291" evidence="2">
    <location>
        <begin position="6"/>
        <end position="143"/>
    </location>
</feature>
<sequence length="166" mass="18943">MNGYHLAEMNNATLRHPLDDPRMADFTTNLAPVNALAEQSPGFVWRLVDDEGSDATSLRPLGDDVIINISVWESRKALWDYIYRSHHLDFLRRRNEWFERPREPMIVLWWIPIGHTPTLEEALDRLKLLRAQGPSPQAFTLREDYDPPAATTSASEPETVGAAEHG</sequence>
<evidence type="ECO:0000256" key="1">
    <source>
        <dbReference type="SAM" id="MobiDB-lite"/>
    </source>
</evidence>
<feature type="region of interest" description="Disordered" evidence="1">
    <location>
        <begin position="138"/>
        <end position="166"/>
    </location>
</feature>
<dbReference type="SUPFAM" id="SSF54909">
    <property type="entry name" value="Dimeric alpha+beta barrel"/>
    <property type="match status" value="1"/>
</dbReference>
<comment type="caution">
    <text evidence="3">The sequence shown here is derived from an EMBL/GenBank/DDBJ whole genome shotgun (WGS) entry which is preliminary data.</text>
</comment>
<dbReference type="EMBL" id="JAERRJ010000005">
    <property type="protein sequence ID" value="MBL1075508.1"/>
    <property type="molecule type" value="Genomic_DNA"/>
</dbReference>
<evidence type="ECO:0000313" key="4">
    <source>
        <dbReference type="Proteomes" id="UP000602198"/>
    </source>
</evidence>
<dbReference type="InterPro" id="IPR021708">
    <property type="entry name" value="DUF3291"/>
</dbReference>
<proteinExistence type="predicted"/>
<gene>
    <name evidence="3" type="ORF">JK358_14000</name>
</gene>
<dbReference type="RefSeq" id="WP_201948367.1">
    <property type="nucleotide sequence ID" value="NZ_JAERRJ010000005.1"/>
</dbReference>
<evidence type="ECO:0000313" key="3">
    <source>
        <dbReference type="EMBL" id="MBL1075508.1"/>
    </source>
</evidence>
<dbReference type="Proteomes" id="UP000602198">
    <property type="component" value="Unassembled WGS sequence"/>
</dbReference>
<dbReference type="Pfam" id="PF11695">
    <property type="entry name" value="DUF3291"/>
    <property type="match status" value="1"/>
</dbReference>
<protein>
    <submittedName>
        <fullName evidence="3">DUF3291 domain-containing protein</fullName>
    </submittedName>
</protein>
<reference evidence="3 4" key="1">
    <citation type="submission" date="2021-01" db="EMBL/GenBank/DDBJ databases">
        <title>WGS of actinomycetes isolated from Thailand.</title>
        <authorList>
            <person name="Thawai C."/>
        </authorList>
    </citation>
    <scope>NUCLEOTIDE SEQUENCE [LARGE SCALE GENOMIC DNA]</scope>
    <source>
        <strain evidence="3 4">LPG 2</strain>
    </source>
</reference>
<name>A0ABS1M4C3_9NOCA</name>
<dbReference type="InterPro" id="IPR011008">
    <property type="entry name" value="Dimeric_a/b-barrel"/>
</dbReference>
<organism evidence="3 4">
    <name type="scientific">Nocardia acididurans</name>
    <dbReference type="NCBI Taxonomy" id="2802282"/>
    <lineage>
        <taxon>Bacteria</taxon>
        <taxon>Bacillati</taxon>
        <taxon>Actinomycetota</taxon>
        <taxon>Actinomycetes</taxon>
        <taxon>Mycobacteriales</taxon>
        <taxon>Nocardiaceae</taxon>
        <taxon>Nocardia</taxon>
    </lineage>
</organism>
<evidence type="ECO:0000259" key="2">
    <source>
        <dbReference type="Pfam" id="PF11695"/>
    </source>
</evidence>